<evidence type="ECO:0000313" key="2">
    <source>
        <dbReference type="EMBL" id="ETP00261.1"/>
    </source>
</evidence>
<proteinExistence type="predicted"/>
<protein>
    <submittedName>
        <fullName evidence="2">Uncharacterized protein</fullName>
    </submittedName>
</protein>
<evidence type="ECO:0000313" key="3">
    <source>
        <dbReference type="Proteomes" id="UP000018958"/>
    </source>
</evidence>
<reference evidence="2 3" key="1">
    <citation type="submission" date="2013-11" db="EMBL/GenBank/DDBJ databases">
        <title>The Genome Sequence of Phytophthora parasitica CJ01A1.</title>
        <authorList>
            <consortium name="The Broad Institute Genomics Platform"/>
            <person name="Russ C."/>
            <person name="Tyler B."/>
            <person name="Panabieres F."/>
            <person name="Shan W."/>
            <person name="Tripathy S."/>
            <person name="Grunwald N."/>
            <person name="Machado M."/>
            <person name="Johnson C.S."/>
            <person name="Walker B."/>
            <person name="Young S.K."/>
            <person name="Zeng Q."/>
            <person name="Gargeya S."/>
            <person name="Fitzgerald M."/>
            <person name="Haas B."/>
            <person name="Abouelleil A."/>
            <person name="Allen A.W."/>
            <person name="Alvarado L."/>
            <person name="Arachchi H.M."/>
            <person name="Berlin A.M."/>
            <person name="Chapman S.B."/>
            <person name="Gainer-Dewar J."/>
            <person name="Goldberg J."/>
            <person name="Griggs A."/>
            <person name="Gujja S."/>
            <person name="Hansen M."/>
            <person name="Howarth C."/>
            <person name="Imamovic A."/>
            <person name="Ireland A."/>
            <person name="Larimer J."/>
            <person name="McCowan C."/>
            <person name="Murphy C."/>
            <person name="Pearson M."/>
            <person name="Poon T.W."/>
            <person name="Priest M."/>
            <person name="Roberts A."/>
            <person name="Saif S."/>
            <person name="Shea T."/>
            <person name="Sisk P."/>
            <person name="Sykes S."/>
            <person name="Wortman J."/>
            <person name="Nusbaum C."/>
            <person name="Birren B."/>
        </authorList>
    </citation>
    <scope>NUCLEOTIDE SEQUENCE [LARGE SCALE GENOMIC DNA]</scope>
    <source>
        <strain evidence="2 3">CJ01A1</strain>
    </source>
</reference>
<feature type="non-terminal residue" evidence="2">
    <location>
        <position position="202"/>
    </location>
</feature>
<sequence length="202" mass="21742">MTTEGIVCRRLQSKSKGSDASHYAQLTLGIEKDHSSDQDFTPGDEGAVLDDHKALKTRKQSACKQAQGMSSRKTGRSVGTQKTSDFKAATTTISDKDNNKRPRAPENGKSLLETGENVENVETGEKMENVENGEEVDSNKKIESAEGGEIAESVEASKNVEESERSANGESEVEKQASKSKVESVDSVKSAENVENTDAVES</sequence>
<dbReference type="AlphaFoldDB" id="W2VQ06"/>
<gene>
    <name evidence="2" type="ORF">F441_22319</name>
</gene>
<comment type="caution">
    <text evidence="2">The sequence shown here is derived from an EMBL/GenBank/DDBJ whole genome shotgun (WGS) entry which is preliminary data.</text>
</comment>
<dbReference type="Proteomes" id="UP000018958">
    <property type="component" value="Unassembled WGS sequence"/>
</dbReference>
<feature type="region of interest" description="Disordered" evidence="1">
    <location>
        <begin position="54"/>
        <end position="202"/>
    </location>
</feature>
<accession>W2VQ06</accession>
<feature type="compositionally biased region" description="Basic and acidic residues" evidence="1">
    <location>
        <begin position="158"/>
        <end position="186"/>
    </location>
</feature>
<feature type="compositionally biased region" description="Polar residues" evidence="1">
    <location>
        <begin position="62"/>
        <end position="93"/>
    </location>
</feature>
<organism evidence="2 3">
    <name type="scientific">Phytophthora nicotianae CJ01A1</name>
    <dbReference type="NCBI Taxonomy" id="1317063"/>
    <lineage>
        <taxon>Eukaryota</taxon>
        <taxon>Sar</taxon>
        <taxon>Stramenopiles</taxon>
        <taxon>Oomycota</taxon>
        <taxon>Peronosporomycetes</taxon>
        <taxon>Peronosporales</taxon>
        <taxon>Peronosporaceae</taxon>
        <taxon>Phytophthora</taxon>
    </lineage>
</organism>
<name>W2VQ06_PHYNI</name>
<evidence type="ECO:0000256" key="1">
    <source>
        <dbReference type="SAM" id="MobiDB-lite"/>
    </source>
</evidence>
<feature type="region of interest" description="Disordered" evidence="1">
    <location>
        <begin position="1"/>
        <end position="21"/>
    </location>
</feature>
<feature type="compositionally biased region" description="Basic and acidic residues" evidence="1">
    <location>
        <begin position="94"/>
        <end position="106"/>
    </location>
</feature>
<dbReference type="EMBL" id="ANIX01004535">
    <property type="protein sequence ID" value="ETP00261.1"/>
    <property type="molecule type" value="Genomic_DNA"/>
</dbReference>